<accession>A0ABV8B6M8</accession>
<dbReference type="Proteomes" id="UP001595752">
    <property type="component" value="Unassembled WGS sequence"/>
</dbReference>
<dbReference type="RefSeq" id="WP_377916676.1">
    <property type="nucleotide sequence ID" value="NZ_JBHRZT010000067.1"/>
</dbReference>
<evidence type="ECO:0000256" key="1">
    <source>
        <dbReference type="SAM" id="Phobius"/>
    </source>
</evidence>
<organism evidence="2 3">
    <name type="scientific">Bacillus songklensis</name>
    <dbReference type="NCBI Taxonomy" id="1069116"/>
    <lineage>
        <taxon>Bacteria</taxon>
        <taxon>Bacillati</taxon>
        <taxon>Bacillota</taxon>
        <taxon>Bacilli</taxon>
        <taxon>Bacillales</taxon>
        <taxon>Bacillaceae</taxon>
        <taxon>Bacillus</taxon>
    </lineage>
</organism>
<name>A0ABV8B6M8_9BACI</name>
<keyword evidence="1" id="KW-0472">Membrane</keyword>
<protein>
    <submittedName>
        <fullName evidence="2">Uncharacterized protein</fullName>
    </submittedName>
</protein>
<reference evidence="3" key="1">
    <citation type="journal article" date="2019" name="Int. J. Syst. Evol. Microbiol.">
        <title>The Global Catalogue of Microorganisms (GCM) 10K type strain sequencing project: providing services to taxonomists for standard genome sequencing and annotation.</title>
        <authorList>
            <consortium name="The Broad Institute Genomics Platform"/>
            <consortium name="The Broad Institute Genome Sequencing Center for Infectious Disease"/>
            <person name="Wu L."/>
            <person name="Ma J."/>
        </authorList>
    </citation>
    <scope>NUCLEOTIDE SEQUENCE [LARGE SCALE GENOMIC DNA]</scope>
    <source>
        <strain evidence="3">CCUG 61889</strain>
    </source>
</reference>
<keyword evidence="3" id="KW-1185">Reference proteome</keyword>
<keyword evidence="1" id="KW-0812">Transmembrane</keyword>
<sequence length="53" mass="5996">MHIPKGYLSFSGWMLILGGIMGFIGQLIHLVFVWFGAVLAFEKSKKAMIQRKV</sequence>
<evidence type="ECO:0000313" key="3">
    <source>
        <dbReference type="Proteomes" id="UP001595752"/>
    </source>
</evidence>
<proteinExistence type="predicted"/>
<keyword evidence="1" id="KW-1133">Transmembrane helix</keyword>
<evidence type="ECO:0000313" key="2">
    <source>
        <dbReference type="EMBL" id="MFC3884832.1"/>
    </source>
</evidence>
<gene>
    <name evidence="2" type="ORF">ACFOU2_15710</name>
</gene>
<feature type="transmembrane region" description="Helical" evidence="1">
    <location>
        <begin position="12"/>
        <end position="41"/>
    </location>
</feature>
<comment type="caution">
    <text evidence="2">The sequence shown here is derived from an EMBL/GenBank/DDBJ whole genome shotgun (WGS) entry which is preliminary data.</text>
</comment>
<dbReference type="EMBL" id="JBHRZT010000067">
    <property type="protein sequence ID" value="MFC3884832.1"/>
    <property type="molecule type" value="Genomic_DNA"/>
</dbReference>